<dbReference type="AlphaFoldDB" id="A0A9D1L182"/>
<evidence type="ECO:0000256" key="3">
    <source>
        <dbReference type="ARBA" id="ARBA00022475"/>
    </source>
</evidence>
<dbReference type="GO" id="GO:0042910">
    <property type="term" value="F:xenobiotic transmembrane transporter activity"/>
    <property type="evidence" value="ECO:0007669"/>
    <property type="project" value="InterPro"/>
</dbReference>
<keyword evidence="5 7" id="KW-1133">Transmembrane helix</keyword>
<gene>
    <name evidence="8" type="ORF">IAD15_07045</name>
</gene>
<evidence type="ECO:0000313" key="8">
    <source>
        <dbReference type="EMBL" id="HIU13811.1"/>
    </source>
</evidence>
<keyword evidence="6 7" id="KW-0472">Membrane</keyword>
<dbReference type="InterPro" id="IPR002528">
    <property type="entry name" value="MATE_fam"/>
</dbReference>
<evidence type="ECO:0000256" key="5">
    <source>
        <dbReference type="ARBA" id="ARBA00022989"/>
    </source>
</evidence>
<comment type="caution">
    <text evidence="8">The sequence shown here is derived from an EMBL/GenBank/DDBJ whole genome shotgun (WGS) entry which is preliminary data.</text>
</comment>
<dbReference type="EMBL" id="DVMJ01000058">
    <property type="protein sequence ID" value="HIU13811.1"/>
    <property type="molecule type" value="Genomic_DNA"/>
</dbReference>
<dbReference type="Pfam" id="PF01554">
    <property type="entry name" value="MatE"/>
    <property type="match status" value="2"/>
</dbReference>
<keyword evidence="2" id="KW-0813">Transport</keyword>
<dbReference type="GO" id="GO:0005886">
    <property type="term" value="C:plasma membrane"/>
    <property type="evidence" value="ECO:0007669"/>
    <property type="project" value="UniProtKB-SubCell"/>
</dbReference>
<protein>
    <submittedName>
        <fullName evidence="8">MATE family efflux transporter</fullName>
    </submittedName>
</protein>
<feature type="transmembrane region" description="Helical" evidence="7">
    <location>
        <begin position="320"/>
        <end position="340"/>
    </location>
</feature>
<keyword evidence="3" id="KW-1003">Cell membrane</keyword>
<dbReference type="Proteomes" id="UP000824175">
    <property type="component" value="Unassembled WGS sequence"/>
</dbReference>
<name>A0A9D1L182_9FIRM</name>
<keyword evidence="4 7" id="KW-0812">Transmembrane</keyword>
<evidence type="ECO:0000256" key="1">
    <source>
        <dbReference type="ARBA" id="ARBA00004651"/>
    </source>
</evidence>
<evidence type="ECO:0000256" key="4">
    <source>
        <dbReference type="ARBA" id="ARBA00022692"/>
    </source>
</evidence>
<organism evidence="8 9">
    <name type="scientific">Candidatus Fimiplasma intestinipullorum</name>
    <dbReference type="NCBI Taxonomy" id="2840825"/>
    <lineage>
        <taxon>Bacteria</taxon>
        <taxon>Bacillati</taxon>
        <taxon>Bacillota</taxon>
        <taxon>Clostridia</taxon>
        <taxon>Eubacteriales</taxon>
        <taxon>Candidatus Fimiplasma</taxon>
    </lineage>
</organism>
<dbReference type="InterPro" id="IPR052031">
    <property type="entry name" value="Membrane_Transporter-Flippase"/>
</dbReference>
<feature type="transmembrane region" description="Helical" evidence="7">
    <location>
        <begin position="392"/>
        <end position="413"/>
    </location>
</feature>
<reference evidence="8" key="2">
    <citation type="journal article" date="2021" name="PeerJ">
        <title>Extensive microbial diversity within the chicken gut microbiome revealed by metagenomics and culture.</title>
        <authorList>
            <person name="Gilroy R."/>
            <person name="Ravi A."/>
            <person name="Getino M."/>
            <person name="Pursley I."/>
            <person name="Horton D.L."/>
            <person name="Alikhan N.F."/>
            <person name="Baker D."/>
            <person name="Gharbi K."/>
            <person name="Hall N."/>
            <person name="Watson M."/>
            <person name="Adriaenssens E.M."/>
            <person name="Foster-Nyarko E."/>
            <person name="Jarju S."/>
            <person name="Secka A."/>
            <person name="Antonio M."/>
            <person name="Oren A."/>
            <person name="Chaudhuri R.R."/>
            <person name="La Ragione R."/>
            <person name="Hildebrand F."/>
            <person name="Pallen M.J."/>
        </authorList>
    </citation>
    <scope>NUCLEOTIDE SEQUENCE</scope>
    <source>
        <strain evidence="8">CHK195-11698</strain>
    </source>
</reference>
<accession>A0A9D1L182</accession>
<sequence>MQKASSVNSITEGVIWKPLLFFFIPIVIGSFFQQLYNTADTIIVGQFVGKGALAAVGATGTLINLLVGFFVGLASGATVIIAQFYGARQHKRVELAVHTSVALSIVCGILLMIIGIVLAPQLLRMVSVPDDIIQDATLYIRIYFTGMIPSLFYNVGSGILRAIGDSKRPLYFLIAATICNIILDLFLVVVLDMAVAGVGIATVASQFLSAILVLIVLMRAEDSYRLNLGKISFNKDILFSIVRIGLPAGLQSVLYSVSNLVIQSSINALGTDTIAAWSAYGKIDALFWMIMSAYGVAITTFVGQNYGAGKYDRIKKSVRVCTGMAIGSAIALSVLLMLFGDIVYRLFTNDPTVIEIGLQMLHYLTPFYFTYVCVEVLSGAIRGTGEALKPMILTCFGICVLRVLWIVAAVPIWPGLLSILTSYPLTWATTSILFIIYYFKGHWLKKNDSLEGEIKEV</sequence>
<feature type="transmembrane region" description="Helical" evidence="7">
    <location>
        <begin position="170"/>
        <end position="191"/>
    </location>
</feature>
<feature type="transmembrane region" description="Helical" evidence="7">
    <location>
        <begin position="360"/>
        <end position="380"/>
    </location>
</feature>
<feature type="transmembrane region" description="Helical" evidence="7">
    <location>
        <begin position="14"/>
        <end position="32"/>
    </location>
</feature>
<proteinExistence type="predicted"/>
<feature type="transmembrane region" description="Helical" evidence="7">
    <location>
        <begin position="52"/>
        <end position="85"/>
    </location>
</feature>
<feature type="transmembrane region" description="Helical" evidence="7">
    <location>
        <begin position="138"/>
        <end position="163"/>
    </location>
</feature>
<feature type="transmembrane region" description="Helical" evidence="7">
    <location>
        <begin position="197"/>
        <end position="217"/>
    </location>
</feature>
<reference evidence="8" key="1">
    <citation type="submission" date="2020-10" db="EMBL/GenBank/DDBJ databases">
        <authorList>
            <person name="Gilroy R."/>
        </authorList>
    </citation>
    <scope>NUCLEOTIDE SEQUENCE</scope>
    <source>
        <strain evidence="8">CHK195-11698</strain>
    </source>
</reference>
<feature type="transmembrane region" description="Helical" evidence="7">
    <location>
        <begin position="97"/>
        <end position="118"/>
    </location>
</feature>
<dbReference type="CDD" id="cd13138">
    <property type="entry name" value="MATE_yoeA_like"/>
    <property type="match status" value="1"/>
</dbReference>
<dbReference type="GO" id="GO:0015297">
    <property type="term" value="F:antiporter activity"/>
    <property type="evidence" value="ECO:0007669"/>
    <property type="project" value="InterPro"/>
</dbReference>
<evidence type="ECO:0000256" key="6">
    <source>
        <dbReference type="ARBA" id="ARBA00023136"/>
    </source>
</evidence>
<evidence type="ECO:0000313" key="9">
    <source>
        <dbReference type="Proteomes" id="UP000824175"/>
    </source>
</evidence>
<dbReference type="NCBIfam" id="TIGR00797">
    <property type="entry name" value="matE"/>
    <property type="match status" value="1"/>
</dbReference>
<dbReference type="PANTHER" id="PTHR43549:SF3">
    <property type="entry name" value="MULTIDRUG RESISTANCE PROTEIN YPNP-RELATED"/>
    <property type="match status" value="1"/>
</dbReference>
<evidence type="ECO:0000256" key="7">
    <source>
        <dbReference type="SAM" id="Phobius"/>
    </source>
</evidence>
<dbReference type="PANTHER" id="PTHR43549">
    <property type="entry name" value="MULTIDRUG RESISTANCE PROTEIN YPNP-RELATED"/>
    <property type="match status" value="1"/>
</dbReference>
<dbReference type="PIRSF" id="PIRSF006603">
    <property type="entry name" value="DinF"/>
    <property type="match status" value="1"/>
</dbReference>
<feature type="transmembrane region" description="Helical" evidence="7">
    <location>
        <begin position="237"/>
        <end position="257"/>
    </location>
</feature>
<feature type="transmembrane region" description="Helical" evidence="7">
    <location>
        <begin position="419"/>
        <end position="439"/>
    </location>
</feature>
<evidence type="ECO:0000256" key="2">
    <source>
        <dbReference type="ARBA" id="ARBA00022448"/>
    </source>
</evidence>
<comment type="subcellular location">
    <subcellularLocation>
        <location evidence="1">Cell membrane</location>
        <topology evidence="1">Multi-pass membrane protein</topology>
    </subcellularLocation>
</comment>
<dbReference type="InterPro" id="IPR048279">
    <property type="entry name" value="MdtK-like"/>
</dbReference>
<feature type="transmembrane region" description="Helical" evidence="7">
    <location>
        <begin position="285"/>
        <end position="308"/>
    </location>
</feature>